<dbReference type="PROSITE" id="PS50004">
    <property type="entry name" value="C2"/>
    <property type="match status" value="1"/>
</dbReference>
<proteinExistence type="predicted"/>
<keyword evidence="1" id="KW-0175">Coiled coil</keyword>
<reference evidence="3" key="1">
    <citation type="submission" date="2022-08" db="EMBL/GenBank/DDBJ databases">
        <title>Novel sulphate-reducing endosymbionts in the free-living metamonad Anaeramoeba.</title>
        <authorList>
            <person name="Jerlstrom-Hultqvist J."/>
            <person name="Cepicka I."/>
            <person name="Gallot-Lavallee L."/>
            <person name="Salas-Leiva D."/>
            <person name="Curtis B.A."/>
            <person name="Zahonova K."/>
            <person name="Pipaliya S."/>
            <person name="Dacks J."/>
            <person name="Roger A.J."/>
        </authorList>
    </citation>
    <scope>NUCLEOTIDE SEQUENCE</scope>
    <source>
        <strain evidence="3">Busselton2</strain>
    </source>
</reference>
<dbReference type="InterPro" id="IPR000008">
    <property type="entry name" value="C2_dom"/>
</dbReference>
<accession>A0AAV7Z2I5</accession>
<dbReference type="Proteomes" id="UP001146793">
    <property type="component" value="Unassembled WGS sequence"/>
</dbReference>
<feature type="coiled-coil region" evidence="1">
    <location>
        <begin position="251"/>
        <end position="278"/>
    </location>
</feature>
<dbReference type="InterPro" id="IPR035892">
    <property type="entry name" value="C2_domain_sf"/>
</dbReference>
<dbReference type="Pfam" id="PF00168">
    <property type="entry name" value="C2"/>
    <property type="match status" value="1"/>
</dbReference>
<feature type="domain" description="C2" evidence="2">
    <location>
        <begin position="1"/>
        <end position="105"/>
    </location>
</feature>
<evidence type="ECO:0000313" key="4">
    <source>
        <dbReference type="Proteomes" id="UP001146793"/>
    </source>
</evidence>
<comment type="caution">
    <text evidence="3">The sequence shown here is derived from an EMBL/GenBank/DDBJ whole genome shotgun (WGS) entry which is preliminary data.</text>
</comment>
<protein>
    <submittedName>
        <fullName evidence="3">Extended synaptotagmin-like protein 2 isoform c</fullName>
    </submittedName>
</protein>
<organism evidence="3 4">
    <name type="scientific">Anaeramoeba flamelloides</name>
    <dbReference type="NCBI Taxonomy" id="1746091"/>
    <lineage>
        <taxon>Eukaryota</taxon>
        <taxon>Metamonada</taxon>
        <taxon>Anaeramoebidae</taxon>
        <taxon>Anaeramoeba</taxon>
    </lineage>
</organism>
<dbReference type="AlphaFoldDB" id="A0AAV7Z2I5"/>
<gene>
    <name evidence="3" type="ORF">M0812_19888</name>
</gene>
<sequence length="393" mass="45838">MDFGNLKLKIYGARGLQAPNSQKKISTYLIVQTDTSISRTGVVETINQPKWKGYMSLKIENPLTVVVFKIMCYNPNGEDTFLKRYDLNLYDLFKLTSEKSKNFLHLPMTWFSLNSNPFSNTLFRSNSFVSGLLLEIFFEIPDSWFEIYEGYQQFIEGDYDGCILKMTHTLDVIKPKKSFIFYLLRSFSYFHQEKYELSLRDCTFINSELKKNAEAVYRMASIQYLICDFESAKTSIKTASQYSSLNQNLGSGQLKLDIQELETKISKSEKKIKESEIDLFIIQCKDMYFDLTVVKNYQSLLAEEMTKKSISHLFNNKNINDTVITNDFEDEEDNGEFSQNFVEILKKKLYLKENNLNKLEKTGSLSSIKNNENEELTKKIIEETTTERLNFFN</sequence>
<evidence type="ECO:0000259" key="2">
    <source>
        <dbReference type="PROSITE" id="PS50004"/>
    </source>
</evidence>
<dbReference type="InterPro" id="IPR011990">
    <property type="entry name" value="TPR-like_helical_dom_sf"/>
</dbReference>
<dbReference type="SUPFAM" id="SSF48452">
    <property type="entry name" value="TPR-like"/>
    <property type="match status" value="1"/>
</dbReference>
<dbReference type="EMBL" id="JANTQA010000044">
    <property type="protein sequence ID" value="KAJ3434402.1"/>
    <property type="molecule type" value="Genomic_DNA"/>
</dbReference>
<dbReference type="Gene3D" id="2.60.40.150">
    <property type="entry name" value="C2 domain"/>
    <property type="match status" value="1"/>
</dbReference>
<evidence type="ECO:0000313" key="3">
    <source>
        <dbReference type="EMBL" id="KAJ3434402.1"/>
    </source>
</evidence>
<evidence type="ECO:0000256" key="1">
    <source>
        <dbReference type="SAM" id="Coils"/>
    </source>
</evidence>
<dbReference type="SUPFAM" id="SSF49562">
    <property type="entry name" value="C2 domain (Calcium/lipid-binding domain, CaLB)"/>
    <property type="match status" value="1"/>
</dbReference>
<dbReference type="Gene3D" id="1.25.40.10">
    <property type="entry name" value="Tetratricopeptide repeat domain"/>
    <property type="match status" value="1"/>
</dbReference>
<name>A0AAV7Z2I5_9EUKA</name>